<dbReference type="GO" id="GO:0070403">
    <property type="term" value="F:NAD+ binding"/>
    <property type="evidence" value="ECO:0007669"/>
    <property type="project" value="InterPro"/>
</dbReference>
<keyword evidence="2" id="KW-0210">Decarboxylase</keyword>
<gene>
    <name evidence="9" type="ORF">A3A70_02985</name>
</gene>
<sequence length="1008" mass="111940">MNETTEVIKKSALAPTVLVSGGAGFVGSHLIEALLVKGARVVVLDNFSTGQRSFVKSVSENPNFTLIECNINEGIPDSVKEVDYVFHIAALESYVYSEGEINLDTLLTNTVGTKNLLDLAKRSGAKFLLVSSIDVYQGMISSEDLSHYFGESITEERRYSYSEAKRFSEALVWEYYKRHKIDARIVRLPEVYGPRMDFTSGNELGRFLKSLINHEDLVVFGDGLEKNYYMYVSDAVNGLMKALFLEDSSGKVFTLSGGEPVTVLELAYLVKSLGNKETNVVFKPQTEKTRPKEVKVVTSEGLKWSAKTTLKEGVSKTLRWYGYEFNTNQFKPMKFLKKEEEPTGITSIKPEAPQPAPAPVPPPILPETTIHTLAPVAKSPEVSKKKEKKPFLKLPLVGIVATFLVAFVIFALLPLLLTVGYANKGYSNLMGAKESARVLDFQASENLSTKALSDFRHAERSLYKLGWVFVLSGKEQDLITYAKLIKISQYASSAVVSASQGGKPLSGFWDNIKPTSNKEITQEDVDKILLNLTTAGENLERAEAELKEVEINSLPAKFRTKLSELSQELPKTQETLATTKLFAEAIPDLLGGVDGKKYLILLQNPNELRGTGGFIGSYAVVSFENSKIKEITIDDIYNVDGLLDLNGTSIPSYEPFATLLKQPYLRIRDANYKADFAESAKEVLRLFELANGAEFDGVIALDIYVVESLLKTSGPLYLTAYNEEITSENVYERAQYHSEALYTEGSSQKKDFLTVLGSKLLETVFSLPKEKVSAFAGELLTDLNEKHILVYLPGSKLTLLMEQENWTGTVNETKGDFLYIVDSNLGANKANYFVKESAKYEVKNTYRDGSLEVMLTVLYEHTGKDSAWPGGPYTDYVRVLVPDESFLHKAESKLGEEEALDITKSVKIGGESGRRTFETSFILQPTQKFVLTFNYTLPSSISLNKGDNFYSLYWQKQPGTTGMPVTVVFSKPFGQEVVSTAPVFEKAGDIFAHSSTLYSDTNYTITLK</sequence>
<organism evidence="9 10">
    <name type="scientific">candidate division WWE3 bacterium RIFCSPLOWO2_01_FULL_42_11</name>
    <dbReference type="NCBI Taxonomy" id="1802627"/>
    <lineage>
        <taxon>Bacteria</taxon>
        <taxon>Katanobacteria</taxon>
    </lineage>
</organism>
<dbReference type="Pfam" id="PF01370">
    <property type="entry name" value="Epimerase"/>
    <property type="match status" value="1"/>
</dbReference>
<dbReference type="GO" id="GO:0048040">
    <property type="term" value="F:UDP-glucuronate decarboxylase activity"/>
    <property type="evidence" value="ECO:0007669"/>
    <property type="project" value="TreeGrafter"/>
</dbReference>
<feature type="coiled-coil region" evidence="5">
    <location>
        <begin position="525"/>
        <end position="552"/>
    </location>
</feature>
<evidence type="ECO:0000256" key="4">
    <source>
        <dbReference type="ARBA" id="ARBA00023239"/>
    </source>
</evidence>
<comment type="cofactor">
    <cofactor evidence="1">
        <name>NAD(+)</name>
        <dbReference type="ChEBI" id="CHEBI:57540"/>
    </cofactor>
</comment>
<keyword evidence="3" id="KW-0520">NAD</keyword>
<keyword evidence="7" id="KW-0472">Membrane</keyword>
<feature type="domain" description="NAD-dependent epimerase/dehydratase" evidence="8">
    <location>
        <begin position="17"/>
        <end position="245"/>
    </location>
</feature>
<dbReference type="GO" id="GO:0042732">
    <property type="term" value="P:D-xylose metabolic process"/>
    <property type="evidence" value="ECO:0007669"/>
    <property type="project" value="InterPro"/>
</dbReference>
<dbReference type="SUPFAM" id="SSF51735">
    <property type="entry name" value="NAD(P)-binding Rossmann-fold domains"/>
    <property type="match status" value="1"/>
</dbReference>
<dbReference type="InterPro" id="IPR036291">
    <property type="entry name" value="NAD(P)-bd_dom_sf"/>
</dbReference>
<proteinExistence type="predicted"/>
<evidence type="ECO:0000259" key="8">
    <source>
        <dbReference type="Pfam" id="PF01370"/>
    </source>
</evidence>
<dbReference type="InterPro" id="IPR044516">
    <property type="entry name" value="UXS-like"/>
</dbReference>
<keyword evidence="7" id="KW-1133">Transmembrane helix</keyword>
<evidence type="ECO:0000256" key="2">
    <source>
        <dbReference type="ARBA" id="ARBA00022793"/>
    </source>
</evidence>
<evidence type="ECO:0000256" key="6">
    <source>
        <dbReference type="SAM" id="MobiDB-lite"/>
    </source>
</evidence>
<reference evidence="9 10" key="1">
    <citation type="journal article" date="2016" name="Nat. Commun.">
        <title>Thousands of microbial genomes shed light on interconnected biogeochemical processes in an aquifer system.</title>
        <authorList>
            <person name="Anantharaman K."/>
            <person name="Brown C.T."/>
            <person name="Hug L.A."/>
            <person name="Sharon I."/>
            <person name="Castelle C.J."/>
            <person name="Probst A.J."/>
            <person name="Thomas B.C."/>
            <person name="Singh A."/>
            <person name="Wilkins M.J."/>
            <person name="Karaoz U."/>
            <person name="Brodie E.L."/>
            <person name="Williams K.H."/>
            <person name="Hubbard S.S."/>
            <person name="Banfield J.F."/>
        </authorList>
    </citation>
    <scope>NUCLEOTIDE SEQUENCE [LARGE SCALE GENOMIC DNA]</scope>
</reference>
<dbReference type="InterPro" id="IPR025101">
    <property type="entry name" value="DUF4012"/>
</dbReference>
<evidence type="ECO:0000256" key="5">
    <source>
        <dbReference type="SAM" id="Coils"/>
    </source>
</evidence>
<feature type="region of interest" description="Disordered" evidence="6">
    <location>
        <begin position="342"/>
        <end position="364"/>
    </location>
</feature>
<dbReference type="STRING" id="1802627.A3A70_02985"/>
<evidence type="ECO:0000313" key="10">
    <source>
        <dbReference type="Proteomes" id="UP000178964"/>
    </source>
</evidence>
<dbReference type="GO" id="GO:0005737">
    <property type="term" value="C:cytoplasm"/>
    <property type="evidence" value="ECO:0007669"/>
    <property type="project" value="TreeGrafter"/>
</dbReference>
<evidence type="ECO:0000256" key="7">
    <source>
        <dbReference type="SAM" id="Phobius"/>
    </source>
</evidence>
<feature type="compositionally biased region" description="Pro residues" evidence="6">
    <location>
        <begin position="352"/>
        <end position="364"/>
    </location>
</feature>
<evidence type="ECO:0000256" key="3">
    <source>
        <dbReference type="ARBA" id="ARBA00023027"/>
    </source>
</evidence>
<dbReference type="Gene3D" id="3.40.50.720">
    <property type="entry name" value="NAD(P)-binding Rossmann-like Domain"/>
    <property type="match status" value="1"/>
</dbReference>
<keyword evidence="5" id="KW-0175">Coiled coil</keyword>
<feature type="transmembrane region" description="Helical" evidence="7">
    <location>
        <begin position="394"/>
        <end position="417"/>
    </location>
</feature>
<dbReference type="Proteomes" id="UP000178964">
    <property type="component" value="Unassembled WGS sequence"/>
</dbReference>
<evidence type="ECO:0000256" key="1">
    <source>
        <dbReference type="ARBA" id="ARBA00001911"/>
    </source>
</evidence>
<evidence type="ECO:0000313" key="9">
    <source>
        <dbReference type="EMBL" id="OGC59192.1"/>
    </source>
</evidence>
<dbReference type="PANTHER" id="PTHR43078">
    <property type="entry name" value="UDP-GLUCURONIC ACID DECARBOXYLASE-RELATED"/>
    <property type="match status" value="1"/>
</dbReference>
<keyword evidence="4" id="KW-0456">Lyase</keyword>
<dbReference type="PANTHER" id="PTHR43078:SF6">
    <property type="entry name" value="UDP-GLUCURONIC ACID DECARBOXYLASE 1"/>
    <property type="match status" value="1"/>
</dbReference>
<name>A0A1F4VPS4_UNCKA</name>
<dbReference type="EMBL" id="MEVK01000021">
    <property type="protein sequence ID" value="OGC59192.1"/>
    <property type="molecule type" value="Genomic_DNA"/>
</dbReference>
<keyword evidence="7" id="KW-0812">Transmembrane</keyword>
<accession>A0A1F4VPS4</accession>
<dbReference type="InterPro" id="IPR001509">
    <property type="entry name" value="Epimerase_deHydtase"/>
</dbReference>
<dbReference type="Pfam" id="PF13196">
    <property type="entry name" value="DUF4012"/>
    <property type="match status" value="1"/>
</dbReference>
<protein>
    <recommendedName>
        <fullName evidence="8">NAD-dependent epimerase/dehydratase domain-containing protein</fullName>
    </recommendedName>
</protein>
<comment type="caution">
    <text evidence="9">The sequence shown here is derived from an EMBL/GenBank/DDBJ whole genome shotgun (WGS) entry which is preliminary data.</text>
</comment>
<dbReference type="AlphaFoldDB" id="A0A1F4VPS4"/>